<evidence type="ECO:0000259" key="7">
    <source>
        <dbReference type="PROSITE" id="PS50059"/>
    </source>
</evidence>
<dbReference type="SUPFAM" id="SSF54534">
    <property type="entry name" value="FKBP-like"/>
    <property type="match status" value="1"/>
</dbReference>
<dbReference type="AlphaFoldDB" id="A0AAD3DBF6"/>
<gene>
    <name evidence="8" type="ORF">CTEN210_17794</name>
</gene>
<reference evidence="8 9" key="1">
    <citation type="journal article" date="2021" name="Sci. Rep.">
        <title>The genome of the diatom Chaetoceros tenuissimus carries an ancient integrated fragment of an extant virus.</title>
        <authorList>
            <person name="Hongo Y."/>
            <person name="Kimura K."/>
            <person name="Takaki Y."/>
            <person name="Yoshida Y."/>
            <person name="Baba S."/>
            <person name="Kobayashi G."/>
            <person name="Nagasaki K."/>
            <person name="Hano T."/>
            <person name="Tomaru Y."/>
        </authorList>
    </citation>
    <scope>NUCLEOTIDE SEQUENCE [LARGE SCALE GENOMIC DNA]</scope>
    <source>
        <strain evidence="8 9">NIES-3715</strain>
    </source>
</reference>
<dbReference type="InterPro" id="IPR001179">
    <property type="entry name" value="PPIase_FKBP_dom"/>
</dbReference>
<accession>A0AAD3DBF6</accession>
<evidence type="ECO:0000313" key="8">
    <source>
        <dbReference type="EMBL" id="GFH61318.1"/>
    </source>
</evidence>
<evidence type="ECO:0000256" key="3">
    <source>
        <dbReference type="ARBA" id="ARBA00023110"/>
    </source>
</evidence>
<evidence type="ECO:0000256" key="6">
    <source>
        <dbReference type="SAM" id="SignalP"/>
    </source>
</evidence>
<evidence type="ECO:0000256" key="5">
    <source>
        <dbReference type="PROSITE-ProRule" id="PRU00277"/>
    </source>
</evidence>
<dbReference type="EMBL" id="BLLK01000074">
    <property type="protein sequence ID" value="GFH61318.1"/>
    <property type="molecule type" value="Genomic_DNA"/>
</dbReference>
<dbReference type="Proteomes" id="UP001054902">
    <property type="component" value="Unassembled WGS sequence"/>
</dbReference>
<organism evidence="8 9">
    <name type="scientific">Chaetoceros tenuissimus</name>
    <dbReference type="NCBI Taxonomy" id="426638"/>
    <lineage>
        <taxon>Eukaryota</taxon>
        <taxon>Sar</taxon>
        <taxon>Stramenopiles</taxon>
        <taxon>Ochrophyta</taxon>
        <taxon>Bacillariophyta</taxon>
        <taxon>Coscinodiscophyceae</taxon>
        <taxon>Chaetocerotophycidae</taxon>
        <taxon>Chaetocerotales</taxon>
        <taxon>Chaetocerotaceae</taxon>
        <taxon>Chaetoceros</taxon>
    </lineage>
</organism>
<feature type="chain" id="PRO_5042027785" description="peptidylprolyl isomerase" evidence="6">
    <location>
        <begin position="20"/>
        <end position="384"/>
    </location>
</feature>
<dbReference type="SUPFAM" id="SSF50156">
    <property type="entry name" value="PDZ domain-like"/>
    <property type="match status" value="1"/>
</dbReference>
<dbReference type="Pfam" id="PF00254">
    <property type="entry name" value="FKBP_C"/>
    <property type="match status" value="1"/>
</dbReference>
<dbReference type="PANTHER" id="PTHR43811:SF19">
    <property type="entry name" value="39 KDA FK506-BINDING NUCLEAR PROTEIN"/>
    <property type="match status" value="1"/>
</dbReference>
<keyword evidence="6" id="KW-0732">Signal</keyword>
<evidence type="ECO:0000256" key="2">
    <source>
        <dbReference type="ARBA" id="ARBA00013194"/>
    </source>
</evidence>
<comment type="catalytic activity">
    <reaction evidence="1 5">
        <text>[protein]-peptidylproline (omega=180) = [protein]-peptidylproline (omega=0)</text>
        <dbReference type="Rhea" id="RHEA:16237"/>
        <dbReference type="Rhea" id="RHEA-COMP:10747"/>
        <dbReference type="Rhea" id="RHEA-COMP:10748"/>
        <dbReference type="ChEBI" id="CHEBI:83833"/>
        <dbReference type="ChEBI" id="CHEBI:83834"/>
        <dbReference type="EC" id="5.2.1.8"/>
    </reaction>
</comment>
<evidence type="ECO:0000256" key="1">
    <source>
        <dbReference type="ARBA" id="ARBA00000971"/>
    </source>
</evidence>
<comment type="caution">
    <text evidence="8">The sequence shown here is derived from an EMBL/GenBank/DDBJ whole genome shotgun (WGS) entry which is preliminary data.</text>
</comment>
<dbReference type="EC" id="5.2.1.8" evidence="2 5"/>
<dbReference type="Gene3D" id="2.30.42.10">
    <property type="match status" value="1"/>
</dbReference>
<dbReference type="InterPro" id="IPR046357">
    <property type="entry name" value="PPIase_dom_sf"/>
</dbReference>
<keyword evidence="3 5" id="KW-0697">Rotamase</keyword>
<feature type="domain" description="PPIase FKBP-type" evidence="7">
    <location>
        <begin position="274"/>
        <end position="378"/>
    </location>
</feature>
<proteinExistence type="predicted"/>
<name>A0AAD3DBF6_9STRA</name>
<dbReference type="PANTHER" id="PTHR43811">
    <property type="entry name" value="FKBP-TYPE PEPTIDYL-PROLYL CIS-TRANS ISOMERASE FKPA"/>
    <property type="match status" value="1"/>
</dbReference>
<evidence type="ECO:0000313" key="9">
    <source>
        <dbReference type="Proteomes" id="UP001054902"/>
    </source>
</evidence>
<keyword evidence="9" id="KW-1185">Reference proteome</keyword>
<feature type="signal peptide" evidence="6">
    <location>
        <begin position="1"/>
        <end position="19"/>
    </location>
</feature>
<protein>
    <recommendedName>
        <fullName evidence="2 5">peptidylprolyl isomerase</fullName>
        <ecNumber evidence="2 5">5.2.1.8</ecNumber>
    </recommendedName>
</protein>
<dbReference type="PROSITE" id="PS50059">
    <property type="entry name" value="FKBP_PPIASE"/>
    <property type="match status" value="1"/>
</dbReference>
<dbReference type="InterPro" id="IPR036034">
    <property type="entry name" value="PDZ_sf"/>
</dbReference>
<keyword evidence="4 5" id="KW-0413">Isomerase</keyword>
<dbReference type="GO" id="GO:0003755">
    <property type="term" value="F:peptidyl-prolyl cis-trans isomerase activity"/>
    <property type="evidence" value="ECO:0007669"/>
    <property type="project" value="UniProtKB-KW"/>
</dbReference>
<dbReference type="Gene3D" id="3.10.50.40">
    <property type="match status" value="1"/>
</dbReference>
<evidence type="ECO:0000256" key="4">
    <source>
        <dbReference type="ARBA" id="ARBA00023235"/>
    </source>
</evidence>
<sequence length="384" mass="41837">MKSLFAVALAALCCSSCFAFHVPLDTSSSLSSRKKTPPHQNMMQRNEFMNGILIGSLASITTPSKSTAVVTDETNSFAVQDSAYILPPEQTLTLPTDSTNTEVTTLNTNKVLQTPTDEVKIIIPMSKVQQSPLGIQVADVEFRTNRRVYVKSILPSSIGAQYNIQPNYIFVKINNQSAERTDAKGVMQMIAQVKQSNAQNLELTFRNDSFSQDLKNLSNKGEVTTQVAPKGDTTQRNLDGSVKFGYEETSQDDQNITIQQLVAPKMCRRGATIDDLLEISYVGKILETGAVFDGSAVKIDDNGIPGRGNDVSIFFVLGKQPFGQFPPGWDVGLNGMCVGERRRVIIPPVLAYGAQGVPRRNIPPNATLVYDITLVSLNGLATPQ</sequence>